<dbReference type="PROSITE" id="PS50109">
    <property type="entry name" value="HIS_KIN"/>
    <property type="match status" value="1"/>
</dbReference>
<gene>
    <name evidence="14" type="ORF">BFC18_08385</name>
</gene>
<dbReference type="Pfam" id="PF00072">
    <property type="entry name" value="Response_reg"/>
    <property type="match status" value="1"/>
</dbReference>
<keyword evidence="5" id="KW-0808">Transferase</keyword>
<evidence type="ECO:0000256" key="8">
    <source>
        <dbReference type="PROSITE-ProRule" id="PRU00169"/>
    </source>
</evidence>
<dbReference type="Proteomes" id="UP000175691">
    <property type="component" value="Unassembled WGS sequence"/>
</dbReference>
<dbReference type="EMBL" id="MDHN01000015">
    <property type="protein sequence ID" value="OFC71173.1"/>
    <property type="molecule type" value="Genomic_DNA"/>
</dbReference>
<dbReference type="InterPro" id="IPR001789">
    <property type="entry name" value="Sig_transdc_resp-reg_receiver"/>
</dbReference>
<dbReference type="GO" id="GO:0016020">
    <property type="term" value="C:membrane"/>
    <property type="evidence" value="ECO:0007669"/>
    <property type="project" value="UniProtKB-SubCell"/>
</dbReference>
<name>A0A1E7ZCC0_9ALTE</name>
<evidence type="ECO:0000256" key="2">
    <source>
        <dbReference type="ARBA" id="ARBA00004370"/>
    </source>
</evidence>
<keyword evidence="4 8" id="KW-0597">Phosphoprotein</keyword>
<dbReference type="OrthoDB" id="9810730at2"/>
<dbReference type="AlphaFoldDB" id="A0A1E7ZCC0"/>
<dbReference type="SUPFAM" id="SSF52172">
    <property type="entry name" value="CheY-like"/>
    <property type="match status" value="1"/>
</dbReference>
<dbReference type="SUPFAM" id="SSF47384">
    <property type="entry name" value="Homodimeric domain of signal transducing histidine kinase"/>
    <property type="match status" value="1"/>
</dbReference>
<dbReference type="PANTHER" id="PTHR45339">
    <property type="entry name" value="HYBRID SIGNAL TRANSDUCTION HISTIDINE KINASE J"/>
    <property type="match status" value="1"/>
</dbReference>
<evidence type="ECO:0000259" key="12">
    <source>
        <dbReference type="PROSITE" id="PS50110"/>
    </source>
</evidence>
<dbReference type="PANTHER" id="PTHR45339:SF1">
    <property type="entry name" value="HYBRID SIGNAL TRANSDUCTION HISTIDINE KINASE J"/>
    <property type="match status" value="1"/>
</dbReference>
<dbReference type="InterPro" id="IPR036097">
    <property type="entry name" value="HisK_dim/P_sf"/>
</dbReference>
<evidence type="ECO:0000259" key="13">
    <source>
        <dbReference type="PROSITE" id="PS50885"/>
    </source>
</evidence>
<evidence type="ECO:0000259" key="11">
    <source>
        <dbReference type="PROSITE" id="PS50109"/>
    </source>
</evidence>
<dbReference type="SMART" id="SM00448">
    <property type="entry name" value="REC"/>
    <property type="match status" value="1"/>
</dbReference>
<feature type="domain" description="Response regulatory" evidence="12">
    <location>
        <begin position="768"/>
        <end position="884"/>
    </location>
</feature>
<dbReference type="InterPro" id="IPR003660">
    <property type="entry name" value="HAMP_dom"/>
</dbReference>
<evidence type="ECO:0000313" key="15">
    <source>
        <dbReference type="Proteomes" id="UP000175691"/>
    </source>
</evidence>
<keyword evidence="7" id="KW-0902">Two-component regulatory system</keyword>
<dbReference type="Pfam" id="PF00512">
    <property type="entry name" value="HisKA"/>
    <property type="match status" value="1"/>
</dbReference>
<dbReference type="Gene3D" id="3.40.50.2300">
    <property type="match status" value="1"/>
</dbReference>
<dbReference type="Pfam" id="PF02518">
    <property type="entry name" value="HATPase_c"/>
    <property type="match status" value="1"/>
</dbReference>
<evidence type="ECO:0000256" key="7">
    <source>
        <dbReference type="ARBA" id="ARBA00023012"/>
    </source>
</evidence>
<keyword evidence="10" id="KW-0812">Transmembrane</keyword>
<feature type="domain" description="HAMP" evidence="13">
    <location>
        <begin position="308"/>
        <end position="361"/>
    </location>
</feature>
<evidence type="ECO:0000256" key="3">
    <source>
        <dbReference type="ARBA" id="ARBA00012438"/>
    </source>
</evidence>
<dbReference type="SMART" id="SM00387">
    <property type="entry name" value="HATPase_c"/>
    <property type="match status" value="1"/>
</dbReference>
<dbReference type="SMART" id="SM01358">
    <property type="entry name" value="HBM"/>
    <property type="match status" value="1"/>
</dbReference>
<dbReference type="InterPro" id="IPR003661">
    <property type="entry name" value="HisK_dim/P_dom"/>
</dbReference>
<dbReference type="CDD" id="cd00082">
    <property type="entry name" value="HisKA"/>
    <property type="match status" value="1"/>
</dbReference>
<protein>
    <recommendedName>
        <fullName evidence="3">histidine kinase</fullName>
        <ecNumber evidence="3">2.7.13.3</ecNumber>
    </recommendedName>
</protein>
<dbReference type="RefSeq" id="WP_070124741.1">
    <property type="nucleotide sequence ID" value="NZ_MDHN01000015.1"/>
</dbReference>
<dbReference type="InterPro" id="IPR032255">
    <property type="entry name" value="HBM"/>
</dbReference>
<evidence type="ECO:0000256" key="9">
    <source>
        <dbReference type="SAM" id="Coils"/>
    </source>
</evidence>
<keyword evidence="10" id="KW-0472">Membrane</keyword>
<keyword evidence="15" id="KW-1185">Reference proteome</keyword>
<dbReference type="InterPro" id="IPR036890">
    <property type="entry name" value="HATPase_C_sf"/>
</dbReference>
<evidence type="ECO:0000313" key="14">
    <source>
        <dbReference type="EMBL" id="OFC71173.1"/>
    </source>
</evidence>
<organism evidence="14 15">
    <name type="scientific">Alteromonas confluentis</name>
    <dbReference type="NCBI Taxonomy" id="1656094"/>
    <lineage>
        <taxon>Bacteria</taxon>
        <taxon>Pseudomonadati</taxon>
        <taxon>Pseudomonadota</taxon>
        <taxon>Gammaproteobacteria</taxon>
        <taxon>Alteromonadales</taxon>
        <taxon>Alteromonadaceae</taxon>
        <taxon>Alteromonas/Salinimonas group</taxon>
        <taxon>Alteromonas</taxon>
    </lineage>
</organism>
<dbReference type="PRINTS" id="PR00344">
    <property type="entry name" value="BCTRLSENSOR"/>
</dbReference>
<dbReference type="Pfam" id="PF00672">
    <property type="entry name" value="HAMP"/>
    <property type="match status" value="1"/>
</dbReference>
<dbReference type="InterPro" id="IPR004358">
    <property type="entry name" value="Sig_transdc_His_kin-like_C"/>
</dbReference>
<evidence type="ECO:0000256" key="4">
    <source>
        <dbReference type="ARBA" id="ARBA00022553"/>
    </source>
</evidence>
<dbReference type="EC" id="2.7.13.3" evidence="3"/>
<comment type="subcellular location">
    <subcellularLocation>
        <location evidence="2">Membrane</location>
    </subcellularLocation>
</comment>
<feature type="domain" description="Histidine kinase" evidence="11">
    <location>
        <begin position="400"/>
        <end position="622"/>
    </location>
</feature>
<dbReference type="SUPFAM" id="SSF158472">
    <property type="entry name" value="HAMP domain-like"/>
    <property type="match status" value="1"/>
</dbReference>
<reference evidence="14 15" key="1">
    <citation type="submission" date="2016-08" db="EMBL/GenBank/DDBJ databases">
        <authorList>
            <person name="Seilhamer J.J."/>
        </authorList>
    </citation>
    <scope>NUCLEOTIDE SEQUENCE [LARGE SCALE GENOMIC DNA]</scope>
    <source>
        <strain evidence="14 15">KCTC 42603</strain>
    </source>
</reference>
<comment type="catalytic activity">
    <reaction evidence="1">
        <text>ATP + protein L-histidine = ADP + protein N-phospho-L-histidine.</text>
        <dbReference type="EC" id="2.7.13.3"/>
    </reaction>
</comment>
<accession>A0A1E7ZCC0</accession>
<dbReference type="SUPFAM" id="SSF55874">
    <property type="entry name" value="ATPase domain of HSP90 chaperone/DNA topoisomerase II/histidine kinase"/>
    <property type="match status" value="1"/>
</dbReference>
<keyword evidence="6 14" id="KW-0418">Kinase</keyword>
<evidence type="ECO:0000256" key="5">
    <source>
        <dbReference type="ARBA" id="ARBA00022679"/>
    </source>
</evidence>
<sequence>MFHSIRIQLIAVLLLMSALVLVQGFLSRANEQTLTEGMTNTRQAVIDVGIVGELERDVVDLQRNVLIFKEMTSASAVTRFERLMISITEKLNVLESSSIAATFNDNGDDILQRMREHLVAYKENFHTVVDDRHQRDQLIESGSLIISNEIDALLQTAAEKQHLSTGKINQLRIQIIALENTILRYLLEPSLDTIQDFRDSLVSVYASLENESTESAVAIKAQIEGLEERFLQLTQITQNNLFLVNVVMAGSANEFLYLSRELASHVSAQTNIINRNAQNAAISARLNGEIYLVIAIVLAFGFAIFTVKRVLTPIRNITGVFNELANGKEIEALPNLERRDEIGKLTRAASVFKDKNAQTRSLLKNAQELNVQQEALNKELAESKRKAERATASKSIFLANMSHEIRTPLNGIIGLLELAHQQPMSAMLKDYLDKASYSSQILVSVINDILDFSKIEAGKLELENVSFSLHSVLDNLLAVVSLRAQEKNLSVRLEVDPSLPTRIVGDPLRLSQILMNICTNAVKFTQQGSVNVFIKGMINQLGDKVVLRIKVTDTGIGMSQAQVDRIFQPFTQADDSTNRKFGGSGLGLTIVKQLTELMAGKLKVSSEPNKGSTFVITIPMSIQNQQRGILADVPELPLGSSYYSDRPLLPRSYFELLKLRTAKQPLRALKSDVGVPASLLVEIDSYAEFKSLLPQLTLYERQGIPVGIIMETQTGQLQEKIQSQWQGPILLHPFTPGQFIVFICALAGVESKVYSKDVSEESTLLEGHILLVEDNNINQVVTGEMLSSLGLTFDIAEDGLQAVTKISNAPVYDLVLMDVQMPVMDGYEATRRIREKGLNELPIIGLSANAMKEDHSQALENGMTDYLTKPLKRGRLSEMLKRYLHTESTERMLRSNRR</sequence>
<dbReference type="PROSITE" id="PS50885">
    <property type="entry name" value="HAMP"/>
    <property type="match status" value="1"/>
</dbReference>
<dbReference type="CDD" id="cd16922">
    <property type="entry name" value="HATPase_EvgS-ArcB-TorS-like"/>
    <property type="match status" value="1"/>
</dbReference>
<dbReference type="CDD" id="cd17546">
    <property type="entry name" value="REC_hyHK_CKI1_RcsC-like"/>
    <property type="match status" value="1"/>
</dbReference>
<feature type="transmembrane region" description="Helical" evidence="10">
    <location>
        <begin position="290"/>
        <end position="307"/>
    </location>
</feature>
<dbReference type="FunFam" id="3.30.565.10:FF:000078">
    <property type="entry name" value="Two-component sensor histidine kinase"/>
    <property type="match status" value="1"/>
</dbReference>
<comment type="caution">
    <text evidence="14">The sequence shown here is derived from an EMBL/GenBank/DDBJ whole genome shotgun (WGS) entry which is preliminary data.</text>
</comment>
<dbReference type="Gene3D" id="3.30.565.10">
    <property type="entry name" value="Histidine kinase-like ATPase, C-terminal domain"/>
    <property type="match status" value="1"/>
</dbReference>
<dbReference type="InterPro" id="IPR005467">
    <property type="entry name" value="His_kinase_dom"/>
</dbReference>
<dbReference type="Gene3D" id="6.10.340.10">
    <property type="match status" value="1"/>
</dbReference>
<feature type="modified residue" description="4-aspartylphosphate" evidence="8">
    <location>
        <position position="818"/>
    </location>
</feature>
<feature type="coiled-coil region" evidence="9">
    <location>
        <begin position="359"/>
        <end position="393"/>
    </location>
</feature>
<dbReference type="InterPro" id="IPR011006">
    <property type="entry name" value="CheY-like_superfamily"/>
</dbReference>
<dbReference type="Gene3D" id="1.10.287.130">
    <property type="match status" value="1"/>
</dbReference>
<dbReference type="SMART" id="SM00388">
    <property type="entry name" value="HisKA"/>
    <property type="match status" value="1"/>
</dbReference>
<keyword evidence="10" id="KW-1133">Transmembrane helix</keyword>
<evidence type="ECO:0000256" key="1">
    <source>
        <dbReference type="ARBA" id="ARBA00000085"/>
    </source>
</evidence>
<dbReference type="PROSITE" id="PS50110">
    <property type="entry name" value="RESPONSE_REGULATORY"/>
    <property type="match status" value="1"/>
</dbReference>
<keyword evidence="9" id="KW-0175">Coiled coil</keyword>
<dbReference type="InterPro" id="IPR003594">
    <property type="entry name" value="HATPase_dom"/>
</dbReference>
<evidence type="ECO:0000256" key="6">
    <source>
        <dbReference type="ARBA" id="ARBA00022777"/>
    </source>
</evidence>
<dbReference type="GO" id="GO:0000155">
    <property type="term" value="F:phosphorelay sensor kinase activity"/>
    <property type="evidence" value="ECO:0007669"/>
    <property type="project" value="InterPro"/>
</dbReference>
<proteinExistence type="predicted"/>
<dbReference type="STRING" id="1656094.BFC18_08385"/>
<evidence type="ECO:0000256" key="10">
    <source>
        <dbReference type="SAM" id="Phobius"/>
    </source>
</evidence>